<dbReference type="Pfam" id="PF12633">
    <property type="entry name" value="Adenyl_cycl_N"/>
    <property type="match status" value="1"/>
</dbReference>
<dbReference type="GO" id="GO:0006171">
    <property type="term" value="P:cAMP biosynthetic process"/>
    <property type="evidence" value="ECO:0007669"/>
    <property type="project" value="InterPro"/>
</dbReference>
<reference evidence="2" key="1">
    <citation type="submission" date="2019-03" db="EMBL/GenBank/DDBJ databases">
        <authorList>
            <person name="Hao L."/>
        </authorList>
    </citation>
    <scope>NUCLEOTIDE SEQUENCE</scope>
</reference>
<sequence length="632" mass="73544">MMDFEAKVAAGVRAFTHYNRRKKRLMELSDPLGSRVILDLFPLCVHINHPALPGYTGDDDCPCGVKCMEWPANTINSLSTFSPIRLRPGEVRNLVPRNREIEGLFTIGSVGSLGQTRESDYDVWVVVDSEAIGKPRLTLLERKLKTLKRWISSQYIIDLHFFLMDINDIRRNNFGTVSQEGAGSALKSILKEEFYRTLTLIEGRVPIWWVTPVDHGDDAYEQTIACLARSLQFDYMDFIDMGNITSIPEQELLGAALWQMHKALDDPLKSVLKMALAATYLDRSGEDVLLCEELKRHVMQDSQDEIIDPYMEIFQCVENYYRNRGDEKTIDLLRKCFYLKVSPLITTRDLLRVNQQDRTVMMVEVVKKWDWPMGFIREMNRFNEWSVEKYRTFGDELHDYLKRTAVLLIRRAKSFLLDSQLDQDVEMEVLRRRVEAFYVAKENKIESEKRVKRREPAYEEIYFAHKNRKWHIYGSYPGKKRENPIMSAERVVRILAWLVYNKRVDASTSFHMVPNTTGVALSDIQALLKELDAQIPDANSIGLDRQALMDKKFVKKVVLVGNMEKPNAFDGIHEVDVLHINSWNEFFCIHMAPGSIREWMREIRTPWTKISVWLPKHSKSRRLVNAMNSLFS</sequence>
<gene>
    <name evidence="2" type="primary">cyaA</name>
    <name evidence="2" type="ORF">SCFA_750034</name>
</gene>
<dbReference type="PANTHER" id="PTHR38760:SF1">
    <property type="entry name" value="ADENYLATE CYCLASE"/>
    <property type="match status" value="1"/>
</dbReference>
<accession>A0A485M4N2</accession>
<name>A0A485M4N2_9ZZZZ</name>
<keyword evidence="2" id="KW-0456">Lyase</keyword>
<dbReference type="InterPro" id="IPR000274">
    <property type="entry name" value="Adenylate_cyclase_1"/>
</dbReference>
<dbReference type="EMBL" id="CAADRM010000142">
    <property type="protein sequence ID" value="VFU17965.1"/>
    <property type="molecule type" value="Genomic_DNA"/>
</dbReference>
<organism evidence="2">
    <name type="scientific">anaerobic digester metagenome</name>
    <dbReference type="NCBI Taxonomy" id="1263854"/>
    <lineage>
        <taxon>unclassified sequences</taxon>
        <taxon>metagenomes</taxon>
        <taxon>ecological metagenomes</taxon>
    </lineage>
</organism>
<evidence type="ECO:0000259" key="1">
    <source>
        <dbReference type="Pfam" id="PF12633"/>
    </source>
</evidence>
<dbReference type="EC" id="4.6.1.1" evidence="2"/>
<dbReference type="InterPro" id="IPR024685">
    <property type="entry name" value="Adenylate_cyclase_1_N"/>
</dbReference>
<protein>
    <submittedName>
        <fullName evidence="2">Adenylate cyclase</fullName>
        <ecNumber evidence="2">4.6.1.1</ecNumber>
    </submittedName>
</protein>
<dbReference type="PANTHER" id="PTHR38760">
    <property type="entry name" value="ADENYLATE CYCLASE"/>
    <property type="match status" value="1"/>
</dbReference>
<dbReference type="GO" id="GO:0004016">
    <property type="term" value="F:adenylate cyclase activity"/>
    <property type="evidence" value="ECO:0007669"/>
    <property type="project" value="UniProtKB-EC"/>
</dbReference>
<dbReference type="Pfam" id="PF01295">
    <property type="entry name" value="Adenylate_cycl"/>
    <property type="match status" value="1"/>
</dbReference>
<dbReference type="AlphaFoldDB" id="A0A485M4N2"/>
<feature type="domain" description="Adenylate cyclase class-I N-terminal" evidence="1">
    <location>
        <begin position="14"/>
        <end position="209"/>
    </location>
</feature>
<evidence type="ECO:0000313" key="2">
    <source>
        <dbReference type="EMBL" id="VFU17965.1"/>
    </source>
</evidence>
<proteinExistence type="predicted"/>